<keyword evidence="3" id="KW-0969">Cilium</keyword>
<sequence length="513" mass="56925">MGNSSDQAANSSTASIHSLVNFLQSAVQTDKNNPPAKNQKPDPNYTLSSLLNAVSSAATTLTTQLNALANPTSTESLSTLKTKLADALVAYTNATSDNQEAKLQALLGAKNKYQQELSSTTQKYLTVANATITLDFATIKLNDFSSQEGLVVLNANGRSQQNQEALENLLIRTQDQFLNRSNSDPQKNFNSLLNDLINQNRAWNQLTNDLKVLTLNRSLTNENQAALSLLNQNADQLLAELNANVDVNNPTNSSSFSTLLAQLNQTNPRPTVRNISNQTNQYQTFLGSNAWNDLIRDLQAVNQIENNAYLTNQLKSFFSINGEFNQKFTTFYQEWDKFQSFINTLQSIKEHYQAYQTAESVATLRNLITSPTSADPEIAKGMQILKEILGDISTRVFPVQKNTLKRALEQLVLVLANNNNSEALNRLLEAFASGKIENLRIFIGSQPSTKTNTARDLFQQMQTKVENLISSADQEIKTLTELFRKHQDNSVNNPQPSVNHSLAEAFNNGIVRQ</sequence>
<evidence type="ECO:0000313" key="3">
    <source>
        <dbReference type="EMBL" id="MDQ0513966.1"/>
    </source>
</evidence>
<name>A0ABU0LZ38_9BACT</name>
<evidence type="ECO:0000313" key="4">
    <source>
        <dbReference type="Proteomes" id="UP001240643"/>
    </source>
</evidence>
<proteinExistence type="predicted"/>
<evidence type="ECO:0000256" key="1">
    <source>
        <dbReference type="SAM" id="Coils"/>
    </source>
</evidence>
<dbReference type="EMBL" id="JAUSWO010000001">
    <property type="protein sequence ID" value="MDQ0513966.1"/>
    <property type="molecule type" value="Genomic_DNA"/>
</dbReference>
<feature type="region of interest" description="Disordered" evidence="2">
    <location>
        <begin position="488"/>
        <end position="513"/>
    </location>
</feature>
<comment type="caution">
    <text evidence="3">The sequence shown here is derived from an EMBL/GenBank/DDBJ whole genome shotgun (WGS) entry which is preliminary data.</text>
</comment>
<gene>
    <name evidence="3" type="ORF">J2Z62_000404</name>
</gene>
<keyword evidence="1" id="KW-0175">Coiled coil</keyword>
<feature type="coiled-coil region" evidence="1">
    <location>
        <begin position="96"/>
        <end position="123"/>
    </location>
</feature>
<organism evidence="3 4">
    <name type="scientific">Mycoplasmoides fastidiosum</name>
    <dbReference type="NCBI Taxonomy" id="92758"/>
    <lineage>
        <taxon>Bacteria</taxon>
        <taxon>Bacillati</taxon>
        <taxon>Mycoplasmatota</taxon>
        <taxon>Mycoplasmoidales</taxon>
        <taxon>Mycoplasmoidaceae</taxon>
        <taxon>Mycoplasmoides</taxon>
    </lineage>
</organism>
<reference evidence="3" key="1">
    <citation type="submission" date="2023-07" db="EMBL/GenBank/DDBJ databases">
        <title>Genomic Encyclopedia of Type Strains, Phase IV (KMG-IV): sequencing the most valuable type-strain genomes for metagenomic binning, comparative biology and taxonomic classification.</title>
        <authorList>
            <person name="Goeker M."/>
        </authorList>
    </citation>
    <scope>NUCLEOTIDE SEQUENCE [LARGE SCALE GENOMIC DNA]</scope>
    <source>
        <strain evidence="3">DSM 21204</strain>
    </source>
</reference>
<dbReference type="Proteomes" id="UP001240643">
    <property type="component" value="Unassembled WGS sequence"/>
</dbReference>
<accession>A0ABU0LZ38</accession>
<dbReference type="RefSeq" id="WP_256547340.1">
    <property type="nucleotide sequence ID" value="NZ_CP101809.1"/>
</dbReference>
<keyword evidence="3" id="KW-0282">Flagellum</keyword>
<keyword evidence="4" id="KW-1185">Reference proteome</keyword>
<evidence type="ECO:0000256" key="2">
    <source>
        <dbReference type="SAM" id="MobiDB-lite"/>
    </source>
</evidence>
<feature type="compositionally biased region" description="Polar residues" evidence="2">
    <location>
        <begin position="489"/>
        <end position="500"/>
    </location>
</feature>
<protein>
    <submittedName>
        <fullName evidence="3">Flagellar biosynthesis chaperone FliJ</fullName>
    </submittedName>
</protein>
<keyword evidence="3" id="KW-0966">Cell projection</keyword>